<evidence type="ECO:0000256" key="1">
    <source>
        <dbReference type="ARBA" id="ARBA00008007"/>
    </source>
</evidence>
<dbReference type="InterPro" id="IPR029057">
    <property type="entry name" value="PRTase-like"/>
</dbReference>
<comment type="similarity">
    <text evidence="1">Belongs to the ComF/GntX family.</text>
</comment>
<comment type="caution">
    <text evidence="3">The sequence shown here is derived from an EMBL/GenBank/DDBJ whole genome shotgun (WGS) entry which is preliminary data.</text>
</comment>
<dbReference type="InterPro" id="IPR000836">
    <property type="entry name" value="PRTase_dom"/>
</dbReference>
<dbReference type="CDD" id="cd06223">
    <property type="entry name" value="PRTases_typeI"/>
    <property type="match status" value="1"/>
</dbReference>
<dbReference type="Pfam" id="PF00156">
    <property type="entry name" value="Pribosyltran"/>
    <property type="match status" value="1"/>
</dbReference>
<dbReference type="Gene3D" id="3.40.50.2020">
    <property type="match status" value="1"/>
</dbReference>
<proteinExistence type="inferred from homology"/>
<name>A0A370GAP7_9BACI</name>
<sequence>MSGHCLYCHEPVYPNFNWTAMIKVCDIEPFCPACQDELQLIEGERCKTCSRPQKESGQCQDCIQWEEGEWSGSLSQNHSFYVYNDFFKEVLAKYKYRGDYLISKAFSNLIKRLIKKEKPDIIAPIPLSAERLYERGFNQSEALIIEAGFQPAHLLERTHSEKQSKKSRRERIEAEQVFRLNPECATIIEKKSILLIDDIYTTGATLRHAAKVLKDNGAKKVSSLTIARSI</sequence>
<reference evidence="3 4" key="1">
    <citation type="submission" date="2018-07" db="EMBL/GenBank/DDBJ databases">
        <title>Genomic Encyclopedia of Type Strains, Phase IV (KMG-IV): sequencing the most valuable type-strain genomes for metagenomic binning, comparative biology and taxonomic classification.</title>
        <authorList>
            <person name="Goeker M."/>
        </authorList>
    </citation>
    <scope>NUCLEOTIDE SEQUENCE [LARGE SCALE GENOMIC DNA]</scope>
    <source>
        <strain evidence="3 4">DSM 25281</strain>
    </source>
</reference>
<dbReference type="Proteomes" id="UP000255326">
    <property type="component" value="Unassembled WGS sequence"/>
</dbReference>
<evidence type="ECO:0000313" key="4">
    <source>
        <dbReference type="Proteomes" id="UP000255326"/>
    </source>
</evidence>
<dbReference type="AlphaFoldDB" id="A0A370GAP7"/>
<feature type="domain" description="Phosphoribosyltransferase" evidence="2">
    <location>
        <begin position="175"/>
        <end position="227"/>
    </location>
</feature>
<protein>
    <submittedName>
        <fullName evidence="3">Competence protein ComFC</fullName>
    </submittedName>
</protein>
<keyword evidence="4" id="KW-1185">Reference proteome</keyword>
<dbReference type="SUPFAM" id="SSF53271">
    <property type="entry name" value="PRTase-like"/>
    <property type="match status" value="1"/>
</dbReference>
<dbReference type="InterPro" id="IPR051910">
    <property type="entry name" value="ComF/GntX_DNA_util-trans"/>
</dbReference>
<evidence type="ECO:0000313" key="3">
    <source>
        <dbReference type="EMBL" id="RDI40129.1"/>
    </source>
</evidence>
<evidence type="ECO:0000259" key="2">
    <source>
        <dbReference type="Pfam" id="PF00156"/>
    </source>
</evidence>
<dbReference type="EMBL" id="QQAY01000012">
    <property type="protein sequence ID" value="RDI40129.1"/>
    <property type="molecule type" value="Genomic_DNA"/>
</dbReference>
<organism evidence="3 4">
    <name type="scientific">Falsibacillus pallidus</name>
    <dbReference type="NCBI Taxonomy" id="493781"/>
    <lineage>
        <taxon>Bacteria</taxon>
        <taxon>Bacillati</taxon>
        <taxon>Bacillota</taxon>
        <taxon>Bacilli</taxon>
        <taxon>Bacillales</taxon>
        <taxon>Bacillaceae</taxon>
        <taxon>Falsibacillus</taxon>
    </lineage>
</organism>
<accession>A0A370GAP7</accession>
<dbReference type="PANTHER" id="PTHR47505:SF1">
    <property type="entry name" value="DNA UTILIZATION PROTEIN YHGH"/>
    <property type="match status" value="1"/>
</dbReference>
<dbReference type="OrthoDB" id="9779910at2"/>
<gene>
    <name evidence="3" type="ORF">DFR59_11245</name>
</gene>
<dbReference type="RefSeq" id="WP_114746520.1">
    <property type="nucleotide sequence ID" value="NZ_QQAY01000012.1"/>
</dbReference>
<dbReference type="PANTHER" id="PTHR47505">
    <property type="entry name" value="DNA UTILIZATION PROTEIN YHGH"/>
    <property type="match status" value="1"/>
</dbReference>